<sequence length="62" mass="6567">MRHDSHEVLAGADNFPRGKLGLRLASVNCSIVPFCPKGFQLSGTTNPRNGLCCSACCVVTIC</sequence>
<comment type="caution">
    <text evidence="1">The sequence shown here is derived from an EMBL/GenBank/DDBJ whole genome shotgun (WGS) entry which is preliminary data.</text>
</comment>
<gene>
    <name evidence="1" type="ORF">Nepgr_001694</name>
</gene>
<organism evidence="1 2">
    <name type="scientific">Nepenthes gracilis</name>
    <name type="common">Slender pitcher plant</name>
    <dbReference type="NCBI Taxonomy" id="150966"/>
    <lineage>
        <taxon>Eukaryota</taxon>
        <taxon>Viridiplantae</taxon>
        <taxon>Streptophyta</taxon>
        <taxon>Embryophyta</taxon>
        <taxon>Tracheophyta</taxon>
        <taxon>Spermatophyta</taxon>
        <taxon>Magnoliopsida</taxon>
        <taxon>eudicotyledons</taxon>
        <taxon>Gunneridae</taxon>
        <taxon>Pentapetalae</taxon>
        <taxon>Caryophyllales</taxon>
        <taxon>Nepenthaceae</taxon>
        <taxon>Nepenthes</taxon>
    </lineage>
</organism>
<reference evidence="1" key="1">
    <citation type="submission" date="2023-05" db="EMBL/GenBank/DDBJ databases">
        <title>Nepenthes gracilis genome sequencing.</title>
        <authorList>
            <person name="Fukushima K."/>
        </authorList>
    </citation>
    <scope>NUCLEOTIDE SEQUENCE</scope>
    <source>
        <strain evidence="1">SING2019-196</strain>
    </source>
</reference>
<name>A0AAD3RXX8_NEPGR</name>
<dbReference type="EMBL" id="BSYO01000001">
    <property type="protein sequence ID" value="GMG99854.1"/>
    <property type="molecule type" value="Genomic_DNA"/>
</dbReference>
<evidence type="ECO:0000313" key="2">
    <source>
        <dbReference type="Proteomes" id="UP001279734"/>
    </source>
</evidence>
<dbReference type="AlphaFoldDB" id="A0AAD3RXX8"/>
<dbReference type="Proteomes" id="UP001279734">
    <property type="component" value="Unassembled WGS sequence"/>
</dbReference>
<keyword evidence="2" id="KW-1185">Reference proteome</keyword>
<accession>A0AAD3RXX8</accession>
<protein>
    <submittedName>
        <fullName evidence="1">Uncharacterized protein</fullName>
    </submittedName>
</protein>
<evidence type="ECO:0000313" key="1">
    <source>
        <dbReference type="EMBL" id="GMG99854.1"/>
    </source>
</evidence>
<proteinExistence type="predicted"/>